<dbReference type="Proteomes" id="UP000608513">
    <property type="component" value="Unassembled WGS sequence"/>
</dbReference>
<evidence type="ECO:0000313" key="2">
    <source>
        <dbReference type="EMBL" id="MBC5785432.1"/>
    </source>
</evidence>
<name>A0A923MTA3_9BURK</name>
<accession>A0A923MTA3</accession>
<dbReference type="RefSeq" id="WP_187078173.1">
    <property type="nucleotide sequence ID" value="NZ_JACORT010000010.1"/>
</dbReference>
<feature type="transmembrane region" description="Helical" evidence="1">
    <location>
        <begin position="105"/>
        <end position="125"/>
    </location>
</feature>
<reference evidence="2" key="1">
    <citation type="submission" date="2020-08" db="EMBL/GenBank/DDBJ databases">
        <title>Ramlibacter sp. USB13 16S ribosomal RNA gene genome sequencing and assembly.</title>
        <authorList>
            <person name="Kang M."/>
        </authorList>
    </citation>
    <scope>NUCLEOTIDE SEQUENCE</scope>
    <source>
        <strain evidence="2">USB13</strain>
    </source>
</reference>
<feature type="transmembrane region" description="Helical" evidence="1">
    <location>
        <begin position="70"/>
        <end position="93"/>
    </location>
</feature>
<sequence>MDILPSEATSAPAHAVSQPVAGVVAGLVGGAAYLVAQVSFTGLAGSGGAAPLQRIAAMLMGPDTAPPPTGLNFTVFGMAMIVHFSLAMAYGRLIGALVWRRRHGAATLVGAAIGLALFALNFGWIAPLAFPWFSESLVPVTIANHLLFGALTAAVCVALRDRGAPRRS</sequence>
<comment type="caution">
    <text evidence="2">The sequence shown here is derived from an EMBL/GenBank/DDBJ whole genome shotgun (WGS) entry which is preliminary data.</text>
</comment>
<gene>
    <name evidence="2" type="ORF">H8N03_20965</name>
</gene>
<keyword evidence="3" id="KW-1185">Reference proteome</keyword>
<protein>
    <submittedName>
        <fullName evidence="2">Uncharacterized protein</fullName>
    </submittedName>
</protein>
<keyword evidence="1" id="KW-0472">Membrane</keyword>
<evidence type="ECO:0000313" key="3">
    <source>
        <dbReference type="Proteomes" id="UP000608513"/>
    </source>
</evidence>
<proteinExistence type="predicted"/>
<evidence type="ECO:0000256" key="1">
    <source>
        <dbReference type="SAM" id="Phobius"/>
    </source>
</evidence>
<keyword evidence="1" id="KW-1133">Transmembrane helix</keyword>
<keyword evidence="1" id="KW-0812">Transmembrane</keyword>
<feature type="transmembrane region" description="Helical" evidence="1">
    <location>
        <begin position="137"/>
        <end position="159"/>
    </location>
</feature>
<dbReference type="EMBL" id="JACORT010000010">
    <property type="protein sequence ID" value="MBC5785432.1"/>
    <property type="molecule type" value="Genomic_DNA"/>
</dbReference>
<dbReference type="AlphaFoldDB" id="A0A923MTA3"/>
<organism evidence="2 3">
    <name type="scientific">Ramlibacter cellulosilyticus</name>
    <dbReference type="NCBI Taxonomy" id="2764187"/>
    <lineage>
        <taxon>Bacteria</taxon>
        <taxon>Pseudomonadati</taxon>
        <taxon>Pseudomonadota</taxon>
        <taxon>Betaproteobacteria</taxon>
        <taxon>Burkholderiales</taxon>
        <taxon>Comamonadaceae</taxon>
        <taxon>Ramlibacter</taxon>
    </lineage>
</organism>